<dbReference type="PANTHER" id="PTHR10622:SF12">
    <property type="entry name" value="HET DOMAIN-CONTAINING PROTEIN"/>
    <property type="match status" value="1"/>
</dbReference>
<dbReference type="Pfam" id="PF06985">
    <property type="entry name" value="HET"/>
    <property type="match status" value="1"/>
</dbReference>
<proteinExistence type="predicted"/>
<name>A0A8H4TFY0_9HYPO</name>
<dbReference type="PANTHER" id="PTHR10622">
    <property type="entry name" value="HET DOMAIN-CONTAINING PROTEIN"/>
    <property type="match status" value="1"/>
</dbReference>
<dbReference type="Proteomes" id="UP000604273">
    <property type="component" value="Unassembled WGS sequence"/>
</dbReference>
<dbReference type="InterPro" id="IPR010730">
    <property type="entry name" value="HET"/>
</dbReference>
<feature type="domain" description="Heterokaryon incompatibility" evidence="1">
    <location>
        <begin position="27"/>
        <end position="113"/>
    </location>
</feature>
<protein>
    <recommendedName>
        <fullName evidence="5">Heterokaryon incompatibility domain-containing protein</fullName>
    </recommendedName>
</protein>
<comment type="caution">
    <text evidence="3">The sequence shown here is derived from an EMBL/GenBank/DDBJ whole genome shotgun (WGS) entry which is preliminary data.</text>
</comment>
<gene>
    <name evidence="3" type="ORF">FGADI_3349</name>
</gene>
<evidence type="ECO:0008006" key="5">
    <source>
        <dbReference type="Google" id="ProtNLM"/>
    </source>
</evidence>
<dbReference type="InterPro" id="IPR058525">
    <property type="entry name" value="DUF8212"/>
</dbReference>
<evidence type="ECO:0000259" key="1">
    <source>
        <dbReference type="Pfam" id="PF06985"/>
    </source>
</evidence>
<evidence type="ECO:0000259" key="2">
    <source>
        <dbReference type="Pfam" id="PF26640"/>
    </source>
</evidence>
<sequence length="799" mass="91002">MRLIRARILVEAQSISFVEFYGEKPRYAILSHTWESHQEVTYQDSKLELSKLKTGYEKIRKTCELALGDGLEYVWIDTCCIDKSSSAELTEAINSMFLWYQEASVCYVYLVDKFEGSTLGDCRWFTRGWTLQELIAPKSMSFFNNSWDCIGTKNSLMSQLTVITPIDPDILRHNAPISSACIAKRLSWAAGRKTTRVEDMAYCLLGICNINMPMLYGEGKIAFRRLQEEIIRSTYDLSLLAWTPPVSSDVLKEEYCGFLAESVNHFASCSEMYSVTDSLMDEGKISVSNKGLRLMARVFVLDYSDQDYKYVLKLDCMAPGFDGDFLTIPIRKVGPNTFVRAHSRGESDYSFHLESASWGESAFYTVTLLTTMPSLTVRSPLSVARGSDLISYSRFTLVSIELPPDISIIYALETPVKFWDAEDRAFFGPHGSYRNWGAFVLETNTLFICFWHKDDTEWTFKASLLDMSRPEVQNLWKDLFLSAEQLGYQQLIVQYMLINIEDEMESSVETYLRDASAAKFVPARLIGKKIVHGENTMDLLEELEAMAQTATAFQDDYIIPESTIARWQKLFGYSATLAERKITEHRNNPLRFTVSEDHWNVVRDRMEVEGHDHESYEHSCIRTSLDAMNRRQEMTMKERRKLRASVFLIKLEGPLHSVQAVIEATNKSSTASAQVLAATDLSGQPSSFFKINGIDKLVIEGWLRENHYPNFTPTFIKDLHAPKDLSSASLYPTLGLDTTLPQHRLGPDEIPRRAQSEYPVLYFFYGTLADPSVLAKLLGSDFQPRYDTAKILGGVLTKR</sequence>
<organism evidence="3 4">
    <name type="scientific">Fusarium gaditjirri</name>
    <dbReference type="NCBI Taxonomy" id="282569"/>
    <lineage>
        <taxon>Eukaryota</taxon>
        <taxon>Fungi</taxon>
        <taxon>Dikarya</taxon>
        <taxon>Ascomycota</taxon>
        <taxon>Pezizomycotina</taxon>
        <taxon>Sordariomycetes</taxon>
        <taxon>Hypocreomycetidae</taxon>
        <taxon>Hypocreales</taxon>
        <taxon>Nectriaceae</taxon>
        <taxon>Fusarium</taxon>
        <taxon>Fusarium nisikadoi species complex</taxon>
    </lineage>
</organism>
<keyword evidence="4" id="KW-1185">Reference proteome</keyword>
<dbReference type="Pfam" id="PF26640">
    <property type="entry name" value="DUF8212"/>
    <property type="match status" value="1"/>
</dbReference>
<reference evidence="3" key="1">
    <citation type="journal article" date="2020" name="BMC Genomics">
        <title>Correction to: Identification and distribution of gene clusters required for synthesis of sphingolipid metabolism inhibitors in diverse species of the filamentous fungus Fusarium.</title>
        <authorList>
            <person name="Kim H.S."/>
            <person name="Lohmar J.M."/>
            <person name="Busman M."/>
            <person name="Brown D.W."/>
            <person name="Naumann T.A."/>
            <person name="Divon H.H."/>
            <person name="Lysoe E."/>
            <person name="Uhlig S."/>
            <person name="Proctor R.H."/>
        </authorList>
    </citation>
    <scope>NUCLEOTIDE SEQUENCE</scope>
    <source>
        <strain evidence="3">NRRL 45417</strain>
    </source>
</reference>
<dbReference type="AlphaFoldDB" id="A0A8H4TFY0"/>
<evidence type="ECO:0000313" key="4">
    <source>
        <dbReference type="Proteomes" id="UP000604273"/>
    </source>
</evidence>
<dbReference type="OrthoDB" id="674604at2759"/>
<dbReference type="EMBL" id="JABFAI010000074">
    <property type="protein sequence ID" value="KAF4957129.1"/>
    <property type="molecule type" value="Genomic_DNA"/>
</dbReference>
<reference evidence="3" key="2">
    <citation type="submission" date="2020-05" db="EMBL/GenBank/DDBJ databases">
        <authorList>
            <person name="Kim H.-S."/>
            <person name="Proctor R.H."/>
            <person name="Brown D.W."/>
        </authorList>
    </citation>
    <scope>NUCLEOTIDE SEQUENCE</scope>
    <source>
        <strain evidence="3">NRRL 45417</strain>
    </source>
</reference>
<accession>A0A8H4TFY0</accession>
<feature type="domain" description="DUF8212" evidence="2">
    <location>
        <begin position="222"/>
        <end position="245"/>
    </location>
</feature>
<evidence type="ECO:0000313" key="3">
    <source>
        <dbReference type="EMBL" id="KAF4957129.1"/>
    </source>
</evidence>